<sequence>MSVFGIFFNMTTIHPIFVYNIRTCKFCYILGKSLSCDTLMKKPIDRKLKLILVQLPLFLTVCYFHPKSP</sequence>
<evidence type="ECO:0000313" key="1">
    <source>
        <dbReference type="EMBL" id="CDW38754.1"/>
    </source>
</evidence>
<accession>A0A0K2UKG2</accession>
<proteinExistence type="predicted"/>
<reference evidence="1" key="1">
    <citation type="submission" date="2014-05" db="EMBL/GenBank/DDBJ databases">
        <authorList>
            <person name="Chronopoulou M."/>
        </authorList>
    </citation>
    <scope>NUCLEOTIDE SEQUENCE</scope>
    <source>
        <tissue evidence="1">Whole organism</tissue>
    </source>
</reference>
<dbReference type="EMBL" id="HACA01021393">
    <property type="protein sequence ID" value="CDW38754.1"/>
    <property type="molecule type" value="Transcribed_RNA"/>
</dbReference>
<dbReference type="AlphaFoldDB" id="A0A0K2UKG2"/>
<name>A0A0K2UKG2_LEPSM</name>
<organism evidence="1">
    <name type="scientific">Lepeophtheirus salmonis</name>
    <name type="common">Salmon louse</name>
    <name type="synonym">Caligus salmonis</name>
    <dbReference type="NCBI Taxonomy" id="72036"/>
    <lineage>
        <taxon>Eukaryota</taxon>
        <taxon>Metazoa</taxon>
        <taxon>Ecdysozoa</taxon>
        <taxon>Arthropoda</taxon>
        <taxon>Crustacea</taxon>
        <taxon>Multicrustacea</taxon>
        <taxon>Hexanauplia</taxon>
        <taxon>Copepoda</taxon>
        <taxon>Siphonostomatoida</taxon>
        <taxon>Caligidae</taxon>
        <taxon>Lepeophtheirus</taxon>
    </lineage>
</organism>
<protein>
    <submittedName>
        <fullName evidence="1">Uncharacterized protein</fullName>
    </submittedName>
</protein>